<proteinExistence type="predicted"/>
<evidence type="ECO:0008006" key="2">
    <source>
        <dbReference type="Google" id="ProtNLM"/>
    </source>
</evidence>
<dbReference type="Pfam" id="PF13489">
    <property type="entry name" value="Methyltransf_23"/>
    <property type="match status" value="1"/>
</dbReference>
<gene>
    <name evidence="1" type="ORF">LCGC14_2799100</name>
</gene>
<dbReference type="Gene3D" id="3.40.50.150">
    <property type="entry name" value="Vaccinia Virus protein VP39"/>
    <property type="match status" value="1"/>
</dbReference>
<dbReference type="CDD" id="cd02440">
    <property type="entry name" value="AdoMet_MTases"/>
    <property type="match status" value="1"/>
</dbReference>
<protein>
    <recommendedName>
        <fullName evidence="2">Methyltransferase type 11 domain-containing protein</fullName>
    </recommendedName>
</protein>
<dbReference type="InterPro" id="IPR029063">
    <property type="entry name" value="SAM-dependent_MTases_sf"/>
</dbReference>
<name>A0A0F8ZAD1_9ZZZZ</name>
<comment type="caution">
    <text evidence="1">The sequence shown here is derived from an EMBL/GenBank/DDBJ whole genome shotgun (WGS) entry which is preliminary data.</text>
</comment>
<reference evidence="1" key="1">
    <citation type="journal article" date="2015" name="Nature">
        <title>Complex archaea that bridge the gap between prokaryotes and eukaryotes.</title>
        <authorList>
            <person name="Spang A."/>
            <person name="Saw J.H."/>
            <person name="Jorgensen S.L."/>
            <person name="Zaremba-Niedzwiedzka K."/>
            <person name="Martijn J."/>
            <person name="Lind A.E."/>
            <person name="van Eijk R."/>
            <person name="Schleper C."/>
            <person name="Guy L."/>
            <person name="Ettema T.J."/>
        </authorList>
    </citation>
    <scope>NUCLEOTIDE SEQUENCE</scope>
</reference>
<dbReference type="EMBL" id="LAZR01052478">
    <property type="protein sequence ID" value="KKK82865.1"/>
    <property type="molecule type" value="Genomic_DNA"/>
</dbReference>
<accession>A0A0F8ZAD1</accession>
<sequence length="179" mass="20704">MRLDEVEKYTACYLISSYNMGKRRLTRARKDIESIPRGSTYLDVGCGRGETLDLAESHGLIAFGTEIVPALCDGCSVLQGDITEISWADDRFAYVSCYDVLEHLPFEDVGPALDELFRVASNTLFITTNDNRLRLGDTEQHLTRKPREWWEQEFSKRGYSKIEHCTFATERDWHWRIDL</sequence>
<evidence type="ECO:0000313" key="1">
    <source>
        <dbReference type="EMBL" id="KKK82865.1"/>
    </source>
</evidence>
<dbReference type="AlphaFoldDB" id="A0A0F8ZAD1"/>
<organism evidence="1">
    <name type="scientific">marine sediment metagenome</name>
    <dbReference type="NCBI Taxonomy" id="412755"/>
    <lineage>
        <taxon>unclassified sequences</taxon>
        <taxon>metagenomes</taxon>
        <taxon>ecological metagenomes</taxon>
    </lineage>
</organism>
<dbReference type="SUPFAM" id="SSF53335">
    <property type="entry name" value="S-adenosyl-L-methionine-dependent methyltransferases"/>
    <property type="match status" value="1"/>
</dbReference>